<gene>
    <name evidence="2" type="ORF">SAMN04489716_7167</name>
</gene>
<evidence type="ECO:0000256" key="1">
    <source>
        <dbReference type="SAM" id="SignalP"/>
    </source>
</evidence>
<dbReference type="SUPFAM" id="SSF89372">
    <property type="entry name" value="Fucose-specific lectin"/>
    <property type="match status" value="2"/>
</dbReference>
<dbReference type="RefSeq" id="WP_157751949.1">
    <property type="nucleotide sequence ID" value="NZ_BOMJ01000050.1"/>
</dbReference>
<dbReference type="AlphaFoldDB" id="A0A1H2CY94"/>
<dbReference type="STRING" id="113562.SAMN04489716_7167"/>
<dbReference type="OrthoDB" id="5011281at2"/>
<sequence>MRKAFARLAMAGAVGAGVLLAPVVTGPAHAASDAVFDSYYVQNATHRLWRLGPDKVPYDTGMTVAAGSSPASVQVSHGSTVVFKRDTDGALWEWNTEAGPKLLGNGLGMAVGTRPAVALDGVYVVTAFQAYGTGNLWYVYSNQSTGHDTGIKMAAGSSPSIVTTSNGIQIVYTGSDNALYRLRLGSTPTYVANGLGVAPGTSPLVAASPDGGGKFEIAFQAYGTGNLWYVDENDIGHDTGIKMAPGTSPSIAAKSGGSRYVIVYKRNSDSMLWRMDPGYDSRYVAAGLGVAPNTSPVVTGLTDGTFGIAFNAAVTNDLWTVDAGNVGRDTGVSMQSGTSPAVNINCATCTILY</sequence>
<protein>
    <submittedName>
        <fullName evidence="2">Uncharacterized protein</fullName>
    </submittedName>
</protein>
<name>A0A1H2CY94_9ACTN</name>
<proteinExistence type="predicted"/>
<keyword evidence="1" id="KW-0732">Signal</keyword>
<dbReference type="Proteomes" id="UP000198688">
    <property type="component" value="Chromosome I"/>
</dbReference>
<organism evidence="2 3">
    <name type="scientific">Actinoplanes derwentensis</name>
    <dbReference type="NCBI Taxonomy" id="113562"/>
    <lineage>
        <taxon>Bacteria</taxon>
        <taxon>Bacillati</taxon>
        <taxon>Actinomycetota</taxon>
        <taxon>Actinomycetes</taxon>
        <taxon>Micromonosporales</taxon>
        <taxon>Micromonosporaceae</taxon>
        <taxon>Actinoplanes</taxon>
    </lineage>
</organism>
<dbReference type="EMBL" id="LT629758">
    <property type="protein sequence ID" value="SDT75016.1"/>
    <property type="molecule type" value="Genomic_DNA"/>
</dbReference>
<feature type="signal peptide" evidence="1">
    <location>
        <begin position="1"/>
        <end position="30"/>
    </location>
</feature>
<reference evidence="2 3" key="1">
    <citation type="submission" date="2016-10" db="EMBL/GenBank/DDBJ databases">
        <authorList>
            <person name="de Groot N.N."/>
        </authorList>
    </citation>
    <scope>NUCLEOTIDE SEQUENCE [LARGE SCALE GENOMIC DNA]</scope>
    <source>
        <strain evidence="2 3">DSM 43941</strain>
    </source>
</reference>
<evidence type="ECO:0000313" key="3">
    <source>
        <dbReference type="Proteomes" id="UP000198688"/>
    </source>
</evidence>
<dbReference type="Gene3D" id="2.120.10.70">
    <property type="entry name" value="Fucose-specific lectin"/>
    <property type="match status" value="1"/>
</dbReference>
<accession>A0A1H2CY94</accession>
<evidence type="ECO:0000313" key="2">
    <source>
        <dbReference type="EMBL" id="SDT75016.1"/>
    </source>
</evidence>
<feature type="chain" id="PRO_5009271584" evidence="1">
    <location>
        <begin position="31"/>
        <end position="353"/>
    </location>
</feature>
<keyword evidence="3" id="KW-1185">Reference proteome</keyword>